<dbReference type="InterPro" id="IPR013425">
    <property type="entry name" value="Autotrns_rpt"/>
</dbReference>
<dbReference type="SUPFAM" id="SSF51126">
    <property type="entry name" value="Pectin lyase-like"/>
    <property type="match status" value="3"/>
</dbReference>
<dbReference type="Pfam" id="PF12951">
    <property type="entry name" value="PATR"/>
    <property type="match status" value="4"/>
</dbReference>
<dbReference type="Pfam" id="PF03797">
    <property type="entry name" value="Autotransporter"/>
    <property type="match status" value="1"/>
</dbReference>
<feature type="compositionally biased region" description="Pro residues" evidence="2">
    <location>
        <begin position="794"/>
        <end position="812"/>
    </location>
</feature>
<dbReference type="PANTHER" id="PTHR35037">
    <property type="entry name" value="C-TERMINAL REGION OF AIDA-LIKE PROTEIN"/>
    <property type="match status" value="1"/>
</dbReference>
<organism evidence="4 5">
    <name type="scientific">Caballeronia sordidicola</name>
    <name type="common">Burkholderia sordidicola</name>
    <dbReference type="NCBI Taxonomy" id="196367"/>
    <lineage>
        <taxon>Bacteria</taxon>
        <taxon>Pseudomonadati</taxon>
        <taxon>Pseudomonadota</taxon>
        <taxon>Betaproteobacteria</taxon>
        <taxon>Burkholderiales</taxon>
        <taxon>Burkholderiaceae</taxon>
        <taxon>Caballeronia</taxon>
    </lineage>
</organism>
<feature type="region of interest" description="Disordered" evidence="2">
    <location>
        <begin position="839"/>
        <end position="858"/>
    </location>
</feature>
<feature type="compositionally biased region" description="Polar residues" evidence="2">
    <location>
        <begin position="840"/>
        <end position="855"/>
    </location>
</feature>
<dbReference type="CDD" id="cd01344">
    <property type="entry name" value="PL2_Passenger_AT"/>
    <property type="match status" value="1"/>
</dbReference>
<feature type="region of interest" description="Disordered" evidence="2">
    <location>
        <begin position="789"/>
        <end position="813"/>
    </location>
</feature>
<dbReference type="EMBL" id="MTHB01000027">
    <property type="protein sequence ID" value="OXC79977.1"/>
    <property type="molecule type" value="Genomic_DNA"/>
</dbReference>
<protein>
    <submittedName>
        <fullName evidence="4">Autotransporter</fullName>
    </submittedName>
</protein>
<dbReference type="InterPro" id="IPR011050">
    <property type="entry name" value="Pectin_lyase_fold/virulence"/>
</dbReference>
<dbReference type="InterPro" id="IPR043990">
    <property type="entry name" value="AC_1"/>
</dbReference>
<dbReference type="InterPro" id="IPR012332">
    <property type="entry name" value="Autotransporter_pectin_lyase_C"/>
</dbReference>
<dbReference type="Proteomes" id="UP000214720">
    <property type="component" value="Unassembled WGS sequence"/>
</dbReference>
<dbReference type="InterPro" id="IPR036709">
    <property type="entry name" value="Autotransporte_beta_dom_sf"/>
</dbReference>
<name>A0A226XAL1_CABSO</name>
<dbReference type="NCBIfam" id="TIGR01414">
    <property type="entry name" value="autotrans_barl"/>
    <property type="match status" value="1"/>
</dbReference>
<dbReference type="InterPro" id="IPR006315">
    <property type="entry name" value="OM_autotransptr_brl_dom"/>
</dbReference>
<gene>
    <name evidence="4" type="ORF">BSU04_04095</name>
</gene>
<dbReference type="PROSITE" id="PS51208">
    <property type="entry name" value="AUTOTRANSPORTER"/>
    <property type="match status" value="1"/>
</dbReference>
<comment type="caution">
    <text evidence="4">The sequence shown here is derived from an EMBL/GenBank/DDBJ whole genome shotgun (WGS) entry which is preliminary data.</text>
</comment>
<dbReference type="InterPro" id="IPR051551">
    <property type="entry name" value="Autotransporter_adhesion"/>
</dbReference>
<reference evidence="5" key="1">
    <citation type="submission" date="2017-01" db="EMBL/GenBank/DDBJ databases">
        <title>Genome Analysis of Deinococcus marmoris KOPRI26562.</title>
        <authorList>
            <person name="Kim J.H."/>
            <person name="Oh H.-M."/>
        </authorList>
    </citation>
    <scope>NUCLEOTIDE SEQUENCE [LARGE SCALE GENOMIC DNA]</scope>
    <source>
        <strain evidence="5">PAMC 26633</strain>
    </source>
</reference>
<dbReference type="AlphaFoldDB" id="A0A226XAL1"/>
<dbReference type="SMART" id="SM00869">
    <property type="entry name" value="Autotransporter"/>
    <property type="match status" value="1"/>
</dbReference>
<evidence type="ECO:0000313" key="5">
    <source>
        <dbReference type="Proteomes" id="UP000214720"/>
    </source>
</evidence>
<dbReference type="Gene3D" id="2.40.128.130">
    <property type="entry name" value="Autotransporter beta-domain"/>
    <property type="match status" value="1"/>
</dbReference>
<sequence length="1127" mass="112798">MALTNTGTITGTDGTAVSIGGSNNTLTLGTGSVLNGSAAVTSGTNNNLVLQGTGSASNALTGFTGLTMSGTSWLLSGNVSTTGTTTAATTLQSGTLTVTGTLNNSGSGGGTNINSGAALKIGNGKATGSVSGDIAVNSGGTLTFNRSDDVTYANVISGNGSLTQAGTGTLALTGSNTYAGGTTISAGSLQIGNGGTTGSITGDVTNNGALVFNRSNVLTVGGAVSGTGSLTQTGTGTTTLTGAGSSVASANVTAGTLNLAQPGALTITGNYTTGSGATTQIAADSTLAVGGAFTQAAGSTLNVEIGSTQPVIAATSANLAGTLNITGFTAPTPPTSASALTATEFNVIHTTGRITNDFTSVTVGGSSSPVDYLTLTEGKSANGLDYNVGLGLTWFAGATQGNGVFTLANSTDAFNVDVALSDQPASSVPWNGTTLTKNGEGTLTLSAASTYTGGTTINAGTLQIGSGGTTGSVIGNITDNAALAFNRSDTATYDGVVSGTGSLTQAGTGTLILTGDNTYTGATTISAGTLQLGNGGTTGSVASNITDNAALVFNHSDSVFFANIISGTGSVTQDGTGKLVFNSVQTYSGNTNINSGTLAIGDAAHTNANLAGGGLVTVGAAGALGGYGSVAGSVVNNGLIGVGNALPVFANGPDASFTIAGNLNNSGTLTMANGTAGDRMIVGGTYTSNGGRLLVNTVLNEGGSASSSDLLVAGATALGTKGATQLVVNNLGGAGAPSVDNGIMVVQVQDPTHSAADAFVLSGRAVAGPYEYQLLQGGAQNADGNWYLRSELEPTPPTPPDPPTPPNPPQPLFRPEVAAYLANQRVAAEMFVHSLDDRASGTSQSAANADGSSRPGSVWLRMEGRNEGSNSSDGTFHVNTDSFLMQGGVEVAQKKLTPGADLLHLGLMATYETAQSNAEAAGNPATARGNVAGYSIGAYGTWYQNDASRLGAYADTWVQYGWFNNSVVGEDLPTVNYNARGWAISGESGYAFALINDWVFEPQGQLIYADYREDSLAELNGTHVNGADSSGVITRLGLRLQRTFQRSANKTMQFYATVNWWHTSTDSSISFNQIPVGSLYPENRYEVKLGLNGDLGKNWSAWSNVSGVWGAQSYHAYVVRAGVKYAW</sequence>
<dbReference type="Gene3D" id="2.160.20.20">
    <property type="match status" value="2"/>
</dbReference>
<evidence type="ECO:0000313" key="4">
    <source>
        <dbReference type="EMBL" id="OXC79977.1"/>
    </source>
</evidence>
<dbReference type="GO" id="GO:0019867">
    <property type="term" value="C:outer membrane"/>
    <property type="evidence" value="ECO:0007669"/>
    <property type="project" value="InterPro"/>
</dbReference>
<feature type="domain" description="Autotransporter" evidence="3">
    <location>
        <begin position="851"/>
        <end position="1127"/>
    </location>
</feature>
<dbReference type="Pfam" id="PF18883">
    <property type="entry name" value="AC_1"/>
    <property type="match status" value="1"/>
</dbReference>
<accession>A0A226XAL1</accession>
<dbReference type="RefSeq" id="WP_179258192.1">
    <property type="nucleotide sequence ID" value="NZ_MTHB01000027.1"/>
</dbReference>
<dbReference type="SUPFAM" id="SSF103515">
    <property type="entry name" value="Autotransporter"/>
    <property type="match status" value="1"/>
</dbReference>
<dbReference type="PANTHER" id="PTHR35037:SF3">
    <property type="entry name" value="C-TERMINAL REGION OF AIDA-LIKE PROTEIN"/>
    <property type="match status" value="1"/>
</dbReference>
<evidence type="ECO:0000256" key="2">
    <source>
        <dbReference type="SAM" id="MobiDB-lite"/>
    </source>
</evidence>
<proteinExistence type="predicted"/>
<keyword evidence="1" id="KW-0732">Signal</keyword>
<dbReference type="InterPro" id="IPR005546">
    <property type="entry name" value="Autotransporte_beta"/>
</dbReference>
<evidence type="ECO:0000259" key="3">
    <source>
        <dbReference type="PROSITE" id="PS51208"/>
    </source>
</evidence>
<dbReference type="NCBIfam" id="TIGR02601">
    <property type="entry name" value="autotrns_rpt"/>
    <property type="match status" value="4"/>
</dbReference>
<evidence type="ECO:0000256" key="1">
    <source>
        <dbReference type="ARBA" id="ARBA00022729"/>
    </source>
</evidence>